<feature type="transmembrane region" description="Helical" evidence="5">
    <location>
        <begin position="240"/>
        <end position="262"/>
    </location>
</feature>
<dbReference type="Proteomes" id="UP000002363">
    <property type="component" value="Chromosome"/>
</dbReference>
<feature type="transmembrane region" description="Helical" evidence="5">
    <location>
        <begin position="349"/>
        <end position="369"/>
    </location>
</feature>
<dbReference type="RefSeq" id="WP_013097859.1">
    <property type="nucleotide sequence ID" value="NC_014121.1"/>
</dbReference>
<feature type="transmembrane region" description="Helical" evidence="5">
    <location>
        <begin position="40"/>
        <end position="56"/>
    </location>
</feature>
<dbReference type="GO" id="GO:0016020">
    <property type="term" value="C:membrane"/>
    <property type="evidence" value="ECO:0007669"/>
    <property type="project" value="UniProtKB-SubCell"/>
</dbReference>
<feature type="transmembrane region" description="Helical" evidence="5">
    <location>
        <begin position="162"/>
        <end position="185"/>
    </location>
</feature>
<feature type="transmembrane region" description="Helical" evidence="5">
    <location>
        <begin position="7"/>
        <end position="28"/>
    </location>
</feature>
<reference evidence="6 7" key="1">
    <citation type="journal article" date="2010" name="J. Bacteriol.">
        <title>Complete genome sequence of Enterobacter cloacae subsp. cloacae type strain ATCC 13047.</title>
        <authorList>
            <person name="Ren Y."/>
            <person name="Ren Y."/>
            <person name="Zhou Z."/>
            <person name="Guo X."/>
            <person name="Li Y."/>
            <person name="Feng L."/>
            <person name="Wang L."/>
        </authorList>
    </citation>
    <scope>NUCLEOTIDE SEQUENCE [LARGE SCALE GENOMIC DNA]</scope>
    <source>
        <strain evidence="7">ATCC 13047 / DSM 30054 / NBRC 13535 / NCTC 10005 / WDCM 00083 / NCDC 279-56</strain>
    </source>
</reference>
<evidence type="ECO:0000256" key="2">
    <source>
        <dbReference type="ARBA" id="ARBA00022692"/>
    </source>
</evidence>
<dbReference type="OrthoDB" id="9815248at2"/>
<protein>
    <submittedName>
        <fullName evidence="6">Lipopolysaccharide biosynthesis protein</fullName>
    </submittedName>
</protein>
<evidence type="ECO:0000313" key="7">
    <source>
        <dbReference type="Proteomes" id="UP000002363"/>
    </source>
</evidence>
<dbReference type="HOGENOM" id="CLU_022017_7_0_6"/>
<organism evidence="6 7">
    <name type="scientific">Enterobacter cloacae subsp. cloacae (strain ATCC 13047 / DSM 30054 / NBRC 13535 / NCTC 10005 / WDCM 00083 / NCDC 279-56)</name>
    <dbReference type="NCBI Taxonomy" id="716541"/>
    <lineage>
        <taxon>Bacteria</taxon>
        <taxon>Pseudomonadati</taxon>
        <taxon>Pseudomonadota</taxon>
        <taxon>Gammaproteobacteria</taxon>
        <taxon>Enterobacterales</taxon>
        <taxon>Enterobacteriaceae</taxon>
        <taxon>Enterobacter</taxon>
        <taxon>Enterobacter cloacae complex</taxon>
    </lineage>
</organism>
<feature type="transmembrane region" description="Helical" evidence="5">
    <location>
        <begin position="321"/>
        <end position="342"/>
    </location>
</feature>
<evidence type="ECO:0000256" key="1">
    <source>
        <dbReference type="ARBA" id="ARBA00004141"/>
    </source>
</evidence>
<proteinExistence type="predicted"/>
<keyword evidence="4 5" id="KW-0472">Membrane</keyword>
<dbReference type="PANTHER" id="PTHR43424:SF1">
    <property type="entry name" value="LOCUS PUTATIVE PROTEIN 1-RELATED"/>
    <property type="match status" value="1"/>
</dbReference>
<name>A0A0H3CLY6_ENTCC</name>
<evidence type="ECO:0000256" key="4">
    <source>
        <dbReference type="ARBA" id="ARBA00023136"/>
    </source>
</evidence>
<sequence>MKIIRDSFIYLTGDLLSRSIPFLLLPYLTRMLGSDGFGELSYYQIVIALGLIFIGFSQDGALVRYYYKYGKNGLGSILLASAFQATIVFAIISCLVATFFKDNILFYAVLTAYTQSVLALFFASQQCQRRPGSYIIIQFLNAIISAGATVFLFHYFDVSVLNRIVAMIIANIASLFLSIVIFYWFQKNTVRLSFGFALNLFKYNFSFGVPLLLHQLSFFAKGQVDRLLIYKIFSASTLGVYSVGYQLASIFAILLMAINKATVPYYYDYIKNGSLTHSKVKKIALLSLLITPLPFVFFLIIPQSIYSWVLGPGFESAKYYAVLFALAISLTIPYLLLVNFYFYHGRNKIISFCTIVSAVIYILLVYVLANHNIKYVPYAMIISNSIAICMLYININKVVEK</sequence>
<dbReference type="EMBL" id="CP001918">
    <property type="protein sequence ID" value="ADF62893.1"/>
    <property type="molecule type" value="Genomic_DNA"/>
</dbReference>
<dbReference type="AlphaFoldDB" id="A0A0H3CLY6"/>
<dbReference type="eggNOG" id="COG2244">
    <property type="taxonomic scope" value="Bacteria"/>
</dbReference>
<dbReference type="Pfam" id="PF01943">
    <property type="entry name" value="Polysacc_synt"/>
    <property type="match status" value="1"/>
</dbReference>
<keyword evidence="3 5" id="KW-1133">Transmembrane helix</keyword>
<gene>
    <name evidence="6" type="primary">wzx</name>
    <name evidence="6" type="ordered locus">ECL_03359</name>
</gene>
<feature type="transmembrane region" description="Helical" evidence="5">
    <location>
        <begin position="104"/>
        <end position="123"/>
    </location>
</feature>
<comment type="subcellular location">
    <subcellularLocation>
        <location evidence="1">Membrane</location>
        <topology evidence="1">Multi-pass membrane protein</topology>
    </subcellularLocation>
</comment>
<feature type="transmembrane region" description="Helical" evidence="5">
    <location>
        <begin position="135"/>
        <end position="156"/>
    </location>
</feature>
<keyword evidence="2 5" id="KW-0812">Transmembrane</keyword>
<dbReference type="STRING" id="716541.ECL_03359"/>
<dbReference type="KEGG" id="enc:ECL_03359"/>
<dbReference type="InterPro" id="IPR002797">
    <property type="entry name" value="Polysacc_synth"/>
</dbReference>
<keyword evidence="7" id="KW-1185">Reference proteome</keyword>
<dbReference type="EnsemblBacteria" id="ADF62893">
    <property type="protein sequence ID" value="ADF62893"/>
    <property type="gene ID" value="ECL_03359"/>
</dbReference>
<dbReference type="InterPro" id="IPR052556">
    <property type="entry name" value="PolySynth_Transporter"/>
</dbReference>
<feature type="transmembrane region" description="Helical" evidence="5">
    <location>
        <begin position="197"/>
        <end position="220"/>
    </location>
</feature>
<evidence type="ECO:0000256" key="3">
    <source>
        <dbReference type="ARBA" id="ARBA00022989"/>
    </source>
</evidence>
<dbReference type="PATRIC" id="fig|716541.4.peg.3523"/>
<feature type="transmembrane region" description="Helical" evidence="5">
    <location>
        <begin position="77"/>
        <end position="98"/>
    </location>
</feature>
<feature type="transmembrane region" description="Helical" evidence="5">
    <location>
        <begin position="375"/>
        <end position="395"/>
    </location>
</feature>
<evidence type="ECO:0000256" key="5">
    <source>
        <dbReference type="SAM" id="Phobius"/>
    </source>
</evidence>
<evidence type="ECO:0000313" key="6">
    <source>
        <dbReference type="EMBL" id="ADF62893.1"/>
    </source>
</evidence>
<accession>A0A0H3CLY6</accession>
<feature type="transmembrane region" description="Helical" evidence="5">
    <location>
        <begin position="283"/>
        <end position="301"/>
    </location>
</feature>
<dbReference type="PANTHER" id="PTHR43424">
    <property type="entry name" value="LOCUS PUTATIVE PROTEIN 1-RELATED"/>
    <property type="match status" value="1"/>
</dbReference>